<dbReference type="EMBL" id="FUEG01000004">
    <property type="protein sequence ID" value="SJL03596.1"/>
    <property type="molecule type" value="Genomic_DNA"/>
</dbReference>
<reference evidence="3" key="1">
    <citation type="journal article" date="2017" name="Nat. Ecol. Evol.">
        <title>Genome expansion and lineage-specific genetic innovations in the forest pathogenic fungi Armillaria.</title>
        <authorList>
            <person name="Sipos G."/>
            <person name="Prasanna A.N."/>
            <person name="Walter M.C."/>
            <person name="O'Connor E."/>
            <person name="Balint B."/>
            <person name="Krizsan K."/>
            <person name="Kiss B."/>
            <person name="Hess J."/>
            <person name="Varga T."/>
            <person name="Slot J."/>
            <person name="Riley R."/>
            <person name="Boka B."/>
            <person name="Rigling D."/>
            <person name="Barry K."/>
            <person name="Lee J."/>
            <person name="Mihaltcheva S."/>
            <person name="LaButti K."/>
            <person name="Lipzen A."/>
            <person name="Waldron R."/>
            <person name="Moloney N.M."/>
            <person name="Sperisen C."/>
            <person name="Kredics L."/>
            <person name="Vagvoelgyi C."/>
            <person name="Patrignani A."/>
            <person name="Fitzpatrick D."/>
            <person name="Nagy I."/>
            <person name="Doyle S."/>
            <person name="Anderson J.B."/>
            <person name="Grigoriev I.V."/>
            <person name="Gueldener U."/>
            <person name="Muensterkoetter M."/>
            <person name="Nagy L.G."/>
        </authorList>
    </citation>
    <scope>NUCLEOTIDE SEQUENCE [LARGE SCALE GENOMIC DNA]</scope>
    <source>
        <strain evidence="3">C18/9</strain>
    </source>
</reference>
<sequence>MPGAESTLILYSRVVSPTIPPIETSSAPLDIMSFMSSMGNHGSDNLLSSTQPTMENHDSGVLLLGMQSPVIEDGSDGRVQNEFFPKVRGIDIQGTPIMAANAALIAEQQESIHQQAEIVDVISDGNESEDLADEKSKGEGPSSGKGKGTDPCN</sequence>
<evidence type="ECO:0000256" key="1">
    <source>
        <dbReference type="SAM" id="MobiDB-lite"/>
    </source>
</evidence>
<organism evidence="2 3">
    <name type="scientific">Armillaria ostoyae</name>
    <name type="common">Armillaria root rot fungus</name>
    <dbReference type="NCBI Taxonomy" id="47428"/>
    <lineage>
        <taxon>Eukaryota</taxon>
        <taxon>Fungi</taxon>
        <taxon>Dikarya</taxon>
        <taxon>Basidiomycota</taxon>
        <taxon>Agaricomycotina</taxon>
        <taxon>Agaricomycetes</taxon>
        <taxon>Agaricomycetidae</taxon>
        <taxon>Agaricales</taxon>
        <taxon>Marasmiineae</taxon>
        <taxon>Physalacriaceae</taxon>
        <taxon>Armillaria</taxon>
    </lineage>
</organism>
<dbReference type="AlphaFoldDB" id="A0A284R4G4"/>
<accession>A0A284R4G4</accession>
<dbReference type="OrthoDB" id="3032433at2759"/>
<gene>
    <name evidence="2" type="ORF">ARMOST_06953</name>
</gene>
<evidence type="ECO:0000313" key="2">
    <source>
        <dbReference type="EMBL" id="SJL03596.1"/>
    </source>
</evidence>
<keyword evidence="3" id="KW-1185">Reference proteome</keyword>
<name>A0A284R4G4_ARMOS</name>
<protein>
    <submittedName>
        <fullName evidence="2">Uncharacterized protein</fullName>
    </submittedName>
</protein>
<dbReference type="Proteomes" id="UP000219338">
    <property type="component" value="Unassembled WGS sequence"/>
</dbReference>
<proteinExistence type="predicted"/>
<evidence type="ECO:0000313" key="3">
    <source>
        <dbReference type="Proteomes" id="UP000219338"/>
    </source>
</evidence>
<feature type="region of interest" description="Disordered" evidence="1">
    <location>
        <begin position="120"/>
        <end position="153"/>
    </location>
</feature>